<dbReference type="Proteomes" id="UP001201217">
    <property type="component" value="Unassembled WGS sequence"/>
</dbReference>
<dbReference type="GO" id="GO:0016746">
    <property type="term" value="F:acyltransferase activity"/>
    <property type="evidence" value="ECO:0007669"/>
    <property type="project" value="UniProtKB-KW"/>
</dbReference>
<name>A0ABS9E4C5_9HYPH</name>
<dbReference type="SUPFAM" id="SSF55729">
    <property type="entry name" value="Acyl-CoA N-acyltransferases (Nat)"/>
    <property type="match status" value="1"/>
</dbReference>
<evidence type="ECO:0000313" key="2">
    <source>
        <dbReference type="EMBL" id="MCF4097652.1"/>
    </source>
</evidence>
<feature type="domain" description="N-acetyltransferase" evidence="1">
    <location>
        <begin position="4"/>
        <end position="150"/>
    </location>
</feature>
<dbReference type="CDD" id="cd04301">
    <property type="entry name" value="NAT_SF"/>
    <property type="match status" value="1"/>
</dbReference>
<dbReference type="EMBL" id="JAKGTI010000001">
    <property type="protein sequence ID" value="MCF4097652.1"/>
    <property type="molecule type" value="Genomic_DNA"/>
</dbReference>
<accession>A0ABS9E4C5</accession>
<protein>
    <submittedName>
        <fullName evidence="2">GNAT family N-acetyltransferase</fullName>
        <ecNumber evidence="2">2.3.1.-</ecNumber>
    </submittedName>
</protein>
<dbReference type="PANTHER" id="PTHR43072">
    <property type="entry name" value="N-ACETYLTRANSFERASE"/>
    <property type="match status" value="1"/>
</dbReference>
<dbReference type="EC" id="2.3.1.-" evidence="2"/>
<evidence type="ECO:0000313" key="3">
    <source>
        <dbReference type="Proteomes" id="UP001201217"/>
    </source>
</evidence>
<reference evidence="2 3" key="1">
    <citation type="submission" date="2022-01" db="EMBL/GenBank/DDBJ databases">
        <title>Maritalea mediterranea sp. nov., isolated from marine plastic residues from the Malva-rosa beach (Valencia, Spain).</title>
        <authorList>
            <person name="Vidal-Verdu A."/>
            <person name="Molina-Menor E."/>
            <person name="Pascual J."/>
            <person name="Pereto J."/>
            <person name="Porcar M."/>
        </authorList>
    </citation>
    <scope>NUCLEOTIDE SEQUENCE [LARGE SCALE GENOMIC DNA]</scope>
    <source>
        <strain evidence="2 3">P4.10X</strain>
    </source>
</reference>
<dbReference type="RefSeq" id="WP_236113205.1">
    <property type="nucleotide sequence ID" value="NZ_JAKGTI010000001.1"/>
</dbReference>
<evidence type="ECO:0000259" key="1">
    <source>
        <dbReference type="PROSITE" id="PS51186"/>
    </source>
</evidence>
<proteinExistence type="predicted"/>
<sequence length="150" mass="17143">MSEIEIRDLRPEEWRDWARMRGTLFEISFDEASDDVHRFLAGTDPNLKAVFCAASDDRLIGFVEISERSYADGCYDGPVAYMEGWYIDENYRGTGVGKALVQRAIDWAKAKNYPHLGSDAELRNTNSQKAHQALGFEEIGRIVQYRMALK</sequence>
<keyword evidence="3" id="KW-1185">Reference proteome</keyword>
<dbReference type="InterPro" id="IPR016181">
    <property type="entry name" value="Acyl_CoA_acyltransferase"/>
</dbReference>
<dbReference type="Gene3D" id="3.40.630.30">
    <property type="match status" value="1"/>
</dbReference>
<dbReference type="Pfam" id="PF00583">
    <property type="entry name" value="Acetyltransf_1"/>
    <property type="match status" value="1"/>
</dbReference>
<dbReference type="PROSITE" id="PS51186">
    <property type="entry name" value="GNAT"/>
    <property type="match status" value="1"/>
</dbReference>
<comment type="caution">
    <text evidence="2">The sequence shown here is derived from an EMBL/GenBank/DDBJ whole genome shotgun (WGS) entry which is preliminary data.</text>
</comment>
<dbReference type="InterPro" id="IPR000182">
    <property type="entry name" value="GNAT_dom"/>
</dbReference>
<gene>
    <name evidence="2" type="ORF">L1I42_04025</name>
</gene>
<keyword evidence="2" id="KW-0808">Transferase</keyword>
<keyword evidence="2" id="KW-0012">Acyltransferase</keyword>
<organism evidence="2 3">
    <name type="scientific">Maritalea mediterranea</name>
    <dbReference type="NCBI Taxonomy" id="2909667"/>
    <lineage>
        <taxon>Bacteria</taxon>
        <taxon>Pseudomonadati</taxon>
        <taxon>Pseudomonadota</taxon>
        <taxon>Alphaproteobacteria</taxon>
        <taxon>Hyphomicrobiales</taxon>
        <taxon>Devosiaceae</taxon>
        <taxon>Maritalea</taxon>
    </lineage>
</organism>